<evidence type="ECO:0000313" key="1">
    <source>
        <dbReference type="EMBL" id="CAB4684038.1"/>
    </source>
</evidence>
<name>A0A6J6NGE6_9ZZZZ</name>
<dbReference type="AlphaFoldDB" id="A0A6J6NGE6"/>
<proteinExistence type="predicted"/>
<accession>A0A6J6NGE6</accession>
<protein>
    <submittedName>
        <fullName evidence="1">Unannotated protein</fullName>
    </submittedName>
</protein>
<sequence length="174" mass="19436">MWACSGGLADQVHTAQDAFYVDPFRLGWLRIRLVVDSQVVIDVLGIWAKHTAQTVFENVPNFVAERRVISDHPGIGACEEQRVTIFMLQALTIKSGAARGSAKNKAPRHLIHCGPERVAGALETEHRIEDVERNHRLVLRGVGASHGRKRRNRPCLVYAFMQDLTGSRLLIGEH</sequence>
<reference evidence="1" key="1">
    <citation type="submission" date="2020-05" db="EMBL/GenBank/DDBJ databases">
        <authorList>
            <person name="Chiriac C."/>
            <person name="Salcher M."/>
            <person name="Ghai R."/>
            <person name="Kavagutti S V."/>
        </authorList>
    </citation>
    <scope>NUCLEOTIDE SEQUENCE</scope>
</reference>
<dbReference type="EMBL" id="CAEZWW010000213">
    <property type="protein sequence ID" value="CAB4684038.1"/>
    <property type="molecule type" value="Genomic_DNA"/>
</dbReference>
<gene>
    <name evidence="1" type="ORF">UFOPK2310_01417</name>
</gene>
<organism evidence="1">
    <name type="scientific">freshwater metagenome</name>
    <dbReference type="NCBI Taxonomy" id="449393"/>
    <lineage>
        <taxon>unclassified sequences</taxon>
        <taxon>metagenomes</taxon>
        <taxon>ecological metagenomes</taxon>
    </lineage>
</organism>